<keyword evidence="3" id="KW-1185">Reference proteome</keyword>
<reference evidence="2 3" key="1">
    <citation type="submission" date="2017-04" db="EMBL/GenBank/DDBJ databases">
        <title>Complete Genome Sequence of Lytic Bacteriophage PM2 Infecting Proteus mirabilis Isolates.</title>
        <authorList>
            <person name="Kim D."/>
            <person name="Kim Y.J."/>
            <person name="Han B.K."/>
            <person name="Kim H."/>
        </authorList>
    </citation>
    <scope>NUCLEOTIDE SEQUENCE [LARGE SCALE GENOMIC DNA]</scope>
</reference>
<feature type="domain" description="Nuclease associated modular" evidence="1">
    <location>
        <begin position="140"/>
        <end position="156"/>
    </location>
</feature>
<dbReference type="GeneID" id="65109450"/>
<evidence type="ECO:0000313" key="3">
    <source>
        <dbReference type="Proteomes" id="UP000257595"/>
    </source>
</evidence>
<dbReference type="RefSeq" id="YP_010091905.1">
    <property type="nucleotide sequence ID" value="NC_055727.1"/>
</dbReference>
<feature type="domain" description="Nuclease associated modular" evidence="1">
    <location>
        <begin position="157"/>
        <end position="173"/>
    </location>
</feature>
<dbReference type="InterPro" id="IPR003611">
    <property type="entry name" value="NUMOD3"/>
</dbReference>
<sequence length="254" mass="29066">MDIVYKIIFKSRIERNEPPFYYIGSKSNARVDDYKIFDTRTGKQYFGSSRWPGYRSLVKSEDIECHILYEGPDILVKEREYHIAHDVVASPEYFNLSLARLSSFSDANSGTYMHTITGKRVRLPTNHPKVLDGTYIGANTGKKASIETKLKMSKSRKGVKKTEEHKAKLAKTSKFKKGLVTLVHEDKERYPTVFVDKSKVDEYKALGYMNPLTLKAKLGMIETISCPHCGKSGVPGNMRRWHFDNCKVKVQNDK</sequence>
<dbReference type="GO" id="GO:0003677">
    <property type="term" value="F:DNA binding"/>
    <property type="evidence" value="ECO:0007669"/>
    <property type="project" value="InterPro"/>
</dbReference>
<proteinExistence type="predicted"/>
<name>A0A249XWF8_9CAUD</name>
<dbReference type="Proteomes" id="UP000257595">
    <property type="component" value="Segment"/>
</dbReference>
<dbReference type="KEGG" id="vg:65109450"/>
<accession>A0A249XWF8</accession>
<evidence type="ECO:0000313" key="2">
    <source>
        <dbReference type="EMBL" id="ASZ76297.1"/>
    </source>
</evidence>
<evidence type="ECO:0000259" key="1">
    <source>
        <dbReference type="SMART" id="SM00496"/>
    </source>
</evidence>
<dbReference type="EMBL" id="MF001355">
    <property type="protein sequence ID" value="ASZ76297.1"/>
    <property type="molecule type" value="Genomic_DNA"/>
</dbReference>
<organism evidence="2 3">
    <name type="scientific">Proteus phage PM2</name>
    <dbReference type="NCBI Taxonomy" id="2025809"/>
    <lineage>
        <taxon>Viruses</taxon>
        <taxon>Duplodnaviria</taxon>
        <taxon>Heunggongvirae</taxon>
        <taxon>Uroviricota</taxon>
        <taxon>Caudoviricetes</taxon>
        <taxon>Pantevenvirales</taxon>
        <taxon>Straboviridae</taxon>
        <taxon>Bragavirus</taxon>
        <taxon>Bragavirus pm2</taxon>
    </lineage>
</organism>
<dbReference type="SMART" id="SM00496">
    <property type="entry name" value="IENR2"/>
    <property type="match status" value="2"/>
</dbReference>
<protein>
    <recommendedName>
        <fullName evidence="1">Nuclease associated modular domain-containing protein</fullName>
    </recommendedName>
</protein>